<reference evidence="6 7" key="1">
    <citation type="submission" date="2018-11" db="EMBL/GenBank/DDBJ databases">
        <title>Trebonia kvetii gen.nov., sp.nov., a novel acidophilic actinobacterium, and proposal of the new actinobacterial family Treboniaceae fam. nov.</title>
        <authorList>
            <person name="Rapoport D."/>
            <person name="Sagova-Mareckova M."/>
            <person name="Sedlacek I."/>
            <person name="Provaznik J."/>
            <person name="Kralova S."/>
            <person name="Pavlinic D."/>
            <person name="Benes V."/>
            <person name="Kopecky J."/>
        </authorList>
    </citation>
    <scope>NUCLEOTIDE SEQUENCE [LARGE SCALE GENOMIC DNA]</scope>
    <source>
        <strain evidence="6 7">15Tr583</strain>
    </source>
</reference>
<evidence type="ECO:0000256" key="5">
    <source>
        <dbReference type="SAM" id="MobiDB-lite"/>
    </source>
</evidence>
<evidence type="ECO:0000256" key="3">
    <source>
        <dbReference type="ARBA" id="ARBA00023236"/>
    </source>
</evidence>
<dbReference type="GO" id="GO:0006302">
    <property type="term" value="P:double-strand break repair"/>
    <property type="evidence" value="ECO:0007669"/>
    <property type="project" value="TreeGrafter"/>
</dbReference>
<comment type="caution">
    <text evidence="6">The sequence shown here is derived from an EMBL/GenBank/DDBJ whole genome shotgun (WGS) entry which is preliminary data.</text>
</comment>
<feature type="coiled-coil region" evidence="4">
    <location>
        <begin position="352"/>
        <end position="401"/>
    </location>
</feature>
<dbReference type="OrthoDB" id="174137at2"/>
<keyword evidence="7" id="KW-1185">Reference proteome</keyword>
<gene>
    <name evidence="6" type="ORF">EAS64_10430</name>
</gene>
<evidence type="ECO:0000313" key="7">
    <source>
        <dbReference type="Proteomes" id="UP000460272"/>
    </source>
</evidence>
<feature type="region of interest" description="Disordered" evidence="5">
    <location>
        <begin position="402"/>
        <end position="421"/>
    </location>
</feature>
<dbReference type="GO" id="GO:0000731">
    <property type="term" value="P:DNA synthesis involved in DNA repair"/>
    <property type="evidence" value="ECO:0007669"/>
    <property type="project" value="TreeGrafter"/>
</dbReference>
<keyword evidence="3" id="KW-0742">SOS response</keyword>
<accession>A0A6P2C1F2</accession>
<sequence>MTVTQQASHAVPAGGTRGRTQQWLAESLQLVNWGGFEGHHRVTFADTATLLTGGSGTGKSTLLDANIALMMDSSTPFNGASNDNVMGRARGAEQRSILSYMRGKTDASRESGTGRLRDDVLRGSGAATWSGIAMTWRSDAGERFTALRMYYAPVSAQAIGDVVKRLATIRDALDLSEVAEFAAQQFPERAMERRFPGLAFEASYHAFAATLHARLGIGANGDGAKALKLLARIQGGRQFVTVDTLYKEMVLEEPATFAAADRAVEHFDDIQTAYNTMKTAEQQVEVLEAVPGIHQAMTAAIAEAELIDTFRISDPPGAATPFTRWQCRAEDVLLREAAAANRTEHEVAAGTAKAARTKRAELKARISDLQEQQRLSGGDALEAAERRLAKLHDDLTAARAERADFDARTEPLGRHPETSEQFEALRRSSEAFLAAFPARKTELRELRDQTIRDAQPLLTERGNLQRETDSLAGRHGLVPHDLHAARLAAAAAMGLTPDNLPFVAELIDMQPQFEEWRTAAELALAGFALTMLVDQDLLPQLRRRIDSREMRRRLRFEGVPLRQEIRRLPDTAVLPGRLAYRQGPFTGWLTNTLTAKFGFTCVGSAAELDSAGLGLTVAGQTRDGQRGAHGGHGAPHVIGFSNEGRIRQIAERITVIDNSLTWLQRVANGYENQEAALDGERDGHMHVTATTWARIDVRSVEEAINEQSAVLERLLADNDILQGLKRLETKAQEELDQTEPGMYAAEKRLKELDEEHVQLLREADGNGAQLRQLESDPSAGLTPEQGARLRAEYERTGQPWSLREFRLAIPRVRHALAEQASRIRREADHQANLLSVVFQRFQDRWERPNLGTSADSYDGYREILDHLVADGLHERRVKFSRQVSDWTGVDLLALHGAYEESVEEIETRLVPVNEILASLPFGPDRDRLCINLRRTESRDIAQFRRELKTLASDTTQLRDGREIEARFARLKRFIDLIRKSDKMTQREYLIDVRRHVEIDAERRDLQGRQLSVYTSIGGKSGGESQELVAFIVGAALRYQLGDADLARPRYAPVFLDEGFVKSDAEFTGRAVRAWQALGFQLIIGAPLDKVTGIEPYMDELYQVTKNNRKHSHIRKIHPVTAAGTEPGRP</sequence>
<proteinExistence type="predicted"/>
<keyword evidence="1" id="KW-0227">DNA damage</keyword>
<dbReference type="PANTHER" id="PTHR32182">
    <property type="entry name" value="DNA REPLICATION AND REPAIR PROTEIN RECF"/>
    <property type="match status" value="1"/>
</dbReference>
<evidence type="ECO:0000256" key="1">
    <source>
        <dbReference type="ARBA" id="ARBA00022763"/>
    </source>
</evidence>
<protein>
    <recommendedName>
        <fullName evidence="8">AAA family ATPase</fullName>
    </recommendedName>
</protein>
<dbReference type="Pfam" id="PF13558">
    <property type="entry name" value="SbcC_Walker_B"/>
    <property type="match status" value="1"/>
</dbReference>
<evidence type="ECO:0000256" key="2">
    <source>
        <dbReference type="ARBA" id="ARBA00023204"/>
    </source>
</evidence>
<name>A0A6P2C1F2_9ACTN</name>
<dbReference type="Pfam" id="PF13555">
    <property type="entry name" value="AAA_29"/>
    <property type="match status" value="1"/>
</dbReference>
<dbReference type="PANTHER" id="PTHR32182:SF0">
    <property type="entry name" value="DNA REPLICATION AND REPAIR PROTEIN RECF"/>
    <property type="match status" value="1"/>
</dbReference>
<dbReference type="GO" id="GO:0009432">
    <property type="term" value="P:SOS response"/>
    <property type="evidence" value="ECO:0007669"/>
    <property type="project" value="UniProtKB-KW"/>
</dbReference>
<organism evidence="6 7">
    <name type="scientific">Trebonia kvetii</name>
    <dbReference type="NCBI Taxonomy" id="2480626"/>
    <lineage>
        <taxon>Bacteria</taxon>
        <taxon>Bacillati</taxon>
        <taxon>Actinomycetota</taxon>
        <taxon>Actinomycetes</taxon>
        <taxon>Streptosporangiales</taxon>
        <taxon>Treboniaceae</taxon>
        <taxon>Trebonia</taxon>
    </lineage>
</organism>
<keyword evidence="2" id="KW-0234">DNA repair</keyword>
<keyword evidence="4" id="KW-0175">Coiled coil</keyword>
<evidence type="ECO:0008006" key="8">
    <source>
        <dbReference type="Google" id="ProtNLM"/>
    </source>
</evidence>
<feature type="region of interest" description="Disordered" evidence="5">
    <location>
        <begin position="764"/>
        <end position="784"/>
    </location>
</feature>
<dbReference type="RefSeq" id="WP_145852735.1">
    <property type="nucleotide sequence ID" value="NZ_RPFW01000002.1"/>
</dbReference>
<dbReference type="Proteomes" id="UP000460272">
    <property type="component" value="Unassembled WGS sequence"/>
</dbReference>
<dbReference type="Gene3D" id="3.40.1140.10">
    <property type="match status" value="1"/>
</dbReference>
<evidence type="ECO:0000256" key="4">
    <source>
        <dbReference type="SAM" id="Coils"/>
    </source>
</evidence>
<dbReference type="EMBL" id="RPFW01000002">
    <property type="protein sequence ID" value="TVZ05028.1"/>
    <property type="molecule type" value="Genomic_DNA"/>
</dbReference>
<dbReference type="AlphaFoldDB" id="A0A6P2C1F2"/>
<evidence type="ECO:0000313" key="6">
    <source>
        <dbReference type="EMBL" id="TVZ05028.1"/>
    </source>
</evidence>